<dbReference type="InterPro" id="IPR015655">
    <property type="entry name" value="PP2C"/>
</dbReference>
<proteinExistence type="predicted"/>
<name>A0A8H6Y7E4_9AGAR</name>
<reference evidence="2" key="1">
    <citation type="submission" date="2020-05" db="EMBL/GenBank/DDBJ databases">
        <title>Mycena genomes resolve the evolution of fungal bioluminescence.</title>
        <authorList>
            <person name="Tsai I.J."/>
        </authorList>
    </citation>
    <scope>NUCLEOTIDE SEQUENCE</scope>
    <source>
        <strain evidence="2">CCC161011</strain>
    </source>
</reference>
<accession>A0A8H6Y7E4</accession>
<dbReference type="InterPro" id="IPR036457">
    <property type="entry name" value="PPM-type-like_dom_sf"/>
</dbReference>
<protein>
    <submittedName>
        <fullName evidence="2">Mitochondrial type 2c protein</fullName>
    </submittedName>
</protein>
<dbReference type="InterPro" id="IPR001932">
    <property type="entry name" value="PPM-type_phosphatase-like_dom"/>
</dbReference>
<keyword evidence="3" id="KW-1185">Reference proteome</keyword>
<dbReference type="Proteomes" id="UP000620124">
    <property type="component" value="Unassembled WGS sequence"/>
</dbReference>
<dbReference type="GO" id="GO:0004722">
    <property type="term" value="F:protein serine/threonine phosphatase activity"/>
    <property type="evidence" value="ECO:0007669"/>
    <property type="project" value="InterPro"/>
</dbReference>
<comment type="caution">
    <text evidence="2">The sequence shown here is derived from an EMBL/GenBank/DDBJ whole genome shotgun (WGS) entry which is preliminary data.</text>
</comment>
<dbReference type="Gene3D" id="3.60.40.10">
    <property type="entry name" value="PPM-type phosphatase domain"/>
    <property type="match status" value="1"/>
</dbReference>
<dbReference type="SMART" id="SM00332">
    <property type="entry name" value="PP2Cc"/>
    <property type="match status" value="1"/>
</dbReference>
<dbReference type="PROSITE" id="PS51746">
    <property type="entry name" value="PPM_2"/>
    <property type="match status" value="1"/>
</dbReference>
<dbReference type="EMBL" id="JACAZI010000008">
    <property type="protein sequence ID" value="KAF7353804.1"/>
    <property type="molecule type" value="Genomic_DNA"/>
</dbReference>
<sequence>MGIRRFTVIPASTPGTVCTNFQCMVDLLQWAYPEDIPGSRCTPEDGPWPRAFFLLDEAEIWEELQRLADPSSVLFSAEKGWRADGVNFQPSPMASTQDRYVLKQLNVHGRLWALTGVFDGHLGEETVAHVAHHLPIIVEEFLQEFIPERDSTQNITPAFISGLFSRSIVAFDDAIAGDILKLFGGRLDRFSDEEIREIINDQEKGGDNYKKARLCMYGTTALVALTDPEGANLWVANLGDCQAVLVSPTAAGDWDVEFITTEHNGDNDAEIERVYREHPGEPECVVNRRVLGALAPTRGLGDVPFKQPPSFTRRILYNLAPGFSDTAPWEICLARNLTPPYISAKAEITHRRIAPHDAGSPARQHYLVLASDGFTELCRASGRERVLTAWAAREAARPAHTPTEGNLASRLLRQAIGGEDRIGVSCMLTLDMEEPWVDDTAIVVQTL</sequence>
<dbReference type="Pfam" id="PF00481">
    <property type="entry name" value="PP2C"/>
    <property type="match status" value="1"/>
</dbReference>
<dbReference type="OrthoDB" id="420076at2759"/>
<organism evidence="2 3">
    <name type="scientific">Mycena venus</name>
    <dbReference type="NCBI Taxonomy" id="2733690"/>
    <lineage>
        <taxon>Eukaryota</taxon>
        <taxon>Fungi</taxon>
        <taxon>Dikarya</taxon>
        <taxon>Basidiomycota</taxon>
        <taxon>Agaricomycotina</taxon>
        <taxon>Agaricomycetes</taxon>
        <taxon>Agaricomycetidae</taxon>
        <taxon>Agaricales</taxon>
        <taxon>Marasmiineae</taxon>
        <taxon>Mycenaceae</taxon>
        <taxon>Mycena</taxon>
    </lineage>
</organism>
<dbReference type="SUPFAM" id="SSF81606">
    <property type="entry name" value="PP2C-like"/>
    <property type="match status" value="1"/>
</dbReference>
<dbReference type="PANTHER" id="PTHR13832">
    <property type="entry name" value="PROTEIN PHOSPHATASE 2C"/>
    <property type="match status" value="1"/>
</dbReference>
<evidence type="ECO:0000313" key="2">
    <source>
        <dbReference type="EMBL" id="KAF7353804.1"/>
    </source>
</evidence>
<dbReference type="CDD" id="cd00143">
    <property type="entry name" value="PP2Cc"/>
    <property type="match status" value="1"/>
</dbReference>
<evidence type="ECO:0000259" key="1">
    <source>
        <dbReference type="PROSITE" id="PS51746"/>
    </source>
</evidence>
<feature type="domain" description="PPM-type phosphatase" evidence="1">
    <location>
        <begin position="90"/>
        <end position="447"/>
    </location>
</feature>
<dbReference type="PANTHER" id="PTHR13832:SF792">
    <property type="entry name" value="GM14286P"/>
    <property type="match status" value="1"/>
</dbReference>
<gene>
    <name evidence="2" type="ORF">MVEN_01065900</name>
</gene>
<dbReference type="AlphaFoldDB" id="A0A8H6Y7E4"/>
<evidence type="ECO:0000313" key="3">
    <source>
        <dbReference type="Proteomes" id="UP000620124"/>
    </source>
</evidence>